<dbReference type="InterPro" id="IPR036523">
    <property type="entry name" value="SurE-like_sf"/>
</dbReference>
<evidence type="ECO:0000259" key="7">
    <source>
        <dbReference type="Pfam" id="PF01975"/>
    </source>
</evidence>
<dbReference type="EMBL" id="BMDY01000007">
    <property type="protein sequence ID" value="GGB01834.1"/>
    <property type="molecule type" value="Genomic_DNA"/>
</dbReference>
<evidence type="ECO:0000256" key="5">
    <source>
        <dbReference type="ARBA" id="ARBA00022801"/>
    </source>
</evidence>
<dbReference type="PANTHER" id="PTHR30457">
    <property type="entry name" value="5'-NUCLEOTIDASE SURE"/>
    <property type="match status" value="1"/>
</dbReference>
<comment type="catalytic activity">
    <reaction evidence="1">
        <text>a ribonucleoside 5'-phosphate + H2O = a ribonucleoside + phosphate</text>
        <dbReference type="Rhea" id="RHEA:12484"/>
        <dbReference type="ChEBI" id="CHEBI:15377"/>
        <dbReference type="ChEBI" id="CHEBI:18254"/>
        <dbReference type="ChEBI" id="CHEBI:43474"/>
        <dbReference type="ChEBI" id="CHEBI:58043"/>
        <dbReference type="EC" id="3.1.3.5"/>
    </reaction>
</comment>
<dbReference type="Proteomes" id="UP000651977">
    <property type="component" value="Unassembled WGS sequence"/>
</dbReference>
<proteinExistence type="inferred from homology"/>
<keyword evidence="6" id="KW-0732">Signal</keyword>
<organism evidence="8 9">
    <name type="scientific">Agarivorans gilvus</name>
    <dbReference type="NCBI Taxonomy" id="680279"/>
    <lineage>
        <taxon>Bacteria</taxon>
        <taxon>Pseudomonadati</taxon>
        <taxon>Pseudomonadota</taxon>
        <taxon>Gammaproteobacteria</taxon>
        <taxon>Alteromonadales</taxon>
        <taxon>Alteromonadaceae</taxon>
        <taxon>Agarivorans</taxon>
    </lineage>
</organism>
<feature type="chain" id="PRO_5046535971" description="5'-nucleotidase" evidence="6">
    <location>
        <begin position="26"/>
        <end position="335"/>
    </location>
</feature>
<accession>A0ABQ1I0U1</accession>
<dbReference type="SUPFAM" id="SSF64167">
    <property type="entry name" value="SurE-like"/>
    <property type="match status" value="1"/>
</dbReference>
<name>A0ABQ1I0U1_9ALTE</name>
<dbReference type="InterPro" id="IPR030048">
    <property type="entry name" value="SurE"/>
</dbReference>
<evidence type="ECO:0000256" key="4">
    <source>
        <dbReference type="ARBA" id="ARBA00022723"/>
    </source>
</evidence>
<comment type="caution">
    <text evidence="8">The sequence shown here is derived from an EMBL/GenBank/DDBJ whole genome shotgun (WGS) entry which is preliminary data.</text>
</comment>
<sequence length="335" mass="34845">MKHLSKICLGMALSSTLVFSPIASALNIVLTNDDSWATPNINILKSQLEAAGHDVIMSAPCTGQSGKGGAMTLMKAVPVDKSKAAQQAYCVGQTDATLAFEDYAEGTPVMAVLYGIDVAAAQVWGSAPDLVISGPNEGNNLGYMNNNSGTLGAAMVALSRGVPAIAVSGHMNTANDEAQSQLVAATVVKIVKSLEDNRPEGQALLPAYTGLNVNTPEDMTNHLGIKFTDVGWNGGGHMMAFTDDLGANREMMSYVAQSIMQRTGYDFETSYQIAVAQFTGQPGLAMESGDAGDSSDNSEGVAVSQGYITISTIDGNVQAARGKVALVSQRLVGLE</sequence>
<evidence type="ECO:0000256" key="2">
    <source>
        <dbReference type="ARBA" id="ARBA00011062"/>
    </source>
</evidence>
<dbReference type="Pfam" id="PF01975">
    <property type="entry name" value="SurE"/>
    <property type="match status" value="1"/>
</dbReference>
<feature type="domain" description="Survival protein SurE-like phosphatase/nucleotidase" evidence="7">
    <location>
        <begin position="28"/>
        <end position="232"/>
    </location>
</feature>
<dbReference type="RefSeq" id="WP_055734512.1">
    <property type="nucleotide sequence ID" value="NZ_BMDY01000007.1"/>
</dbReference>
<comment type="similarity">
    <text evidence="2">Belongs to the SurE nucleotidase family.</text>
</comment>
<gene>
    <name evidence="8" type="ORF">GCM10007414_13810</name>
</gene>
<keyword evidence="4" id="KW-0479">Metal-binding</keyword>
<evidence type="ECO:0000256" key="6">
    <source>
        <dbReference type="SAM" id="SignalP"/>
    </source>
</evidence>
<evidence type="ECO:0000256" key="1">
    <source>
        <dbReference type="ARBA" id="ARBA00000815"/>
    </source>
</evidence>
<dbReference type="PANTHER" id="PTHR30457:SF0">
    <property type="entry name" value="PHOSPHATASE, PUTATIVE (AFU_ORTHOLOGUE AFUA_4G01070)-RELATED"/>
    <property type="match status" value="1"/>
</dbReference>
<evidence type="ECO:0000313" key="9">
    <source>
        <dbReference type="Proteomes" id="UP000651977"/>
    </source>
</evidence>
<keyword evidence="9" id="KW-1185">Reference proteome</keyword>
<protein>
    <recommendedName>
        <fullName evidence="3">5'-nucleotidase</fullName>
        <ecNumber evidence="3">3.1.3.5</ecNumber>
    </recommendedName>
</protein>
<dbReference type="EC" id="3.1.3.5" evidence="3"/>
<dbReference type="InterPro" id="IPR002828">
    <property type="entry name" value="SurE-like_Pase/nucleotidase"/>
</dbReference>
<feature type="signal peptide" evidence="6">
    <location>
        <begin position="1"/>
        <end position="25"/>
    </location>
</feature>
<evidence type="ECO:0000313" key="8">
    <source>
        <dbReference type="EMBL" id="GGB01834.1"/>
    </source>
</evidence>
<evidence type="ECO:0000256" key="3">
    <source>
        <dbReference type="ARBA" id="ARBA00012643"/>
    </source>
</evidence>
<keyword evidence="5" id="KW-0378">Hydrolase</keyword>
<dbReference type="Gene3D" id="3.40.1210.10">
    <property type="entry name" value="Survival protein SurE-like phosphatase/nucleotidase"/>
    <property type="match status" value="1"/>
</dbReference>
<reference evidence="9" key="1">
    <citation type="journal article" date="2019" name="Int. J. Syst. Evol. Microbiol.">
        <title>The Global Catalogue of Microorganisms (GCM) 10K type strain sequencing project: providing services to taxonomists for standard genome sequencing and annotation.</title>
        <authorList>
            <consortium name="The Broad Institute Genomics Platform"/>
            <consortium name="The Broad Institute Genome Sequencing Center for Infectious Disease"/>
            <person name="Wu L."/>
            <person name="Ma J."/>
        </authorList>
    </citation>
    <scope>NUCLEOTIDE SEQUENCE [LARGE SCALE GENOMIC DNA]</scope>
    <source>
        <strain evidence="9">CGMCC 1.10131</strain>
    </source>
</reference>